<dbReference type="NCBIfam" id="NF008245">
    <property type="entry name" value="PRK11021.1"/>
    <property type="match status" value="1"/>
</dbReference>
<accession>A0ABX7QRH9</accession>
<gene>
    <name evidence="7" type="primary">yjeH</name>
    <name evidence="7" type="ORF">JYB87_01060</name>
</gene>
<feature type="transmembrane region" description="Helical" evidence="6">
    <location>
        <begin position="12"/>
        <end position="30"/>
    </location>
</feature>
<evidence type="ECO:0000256" key="5">
    <source>
        <dbReference type="ARBA" id="ARBA00023136"/>
    </source>
</evidence>
<dbReference type="PANTHER" id="PTHR42770">
    <property type="entry name" value="AMINO ACID TRANSPORTER-RELATED"/>
    <property type="match status" value="1"/>
</dbReference>
<feature type="transmembrane region" description="Helical" evidence="6">
    <location>
        <begin position="220"/>
        <end position="240"/>
    </location>
</feature>
<evidence type="ECO:0000256" key="3">
    <source>
        <dbReference type="ARBA" id="ARBA00022692"/>
    </source>
</evidence>
<dbReference type="Proteomes" id="UP000662770">
    <property type="component" value="Chromosome"/>
</dbReference>
<proteinExistence type="predicted"/>
<evidence type="ECO:0000313" key="7">
    <source>
        <dbReference type="EMBL" id="QSX33874.1"/>
    </source>
</evidence>
<organism evidence="7 8">
    <name type="scientific">Shewanella avicenniae</name>
    <dbReference type="NCBI Taxonomy" id="2814294"/>
    <lineage>
        <taxon>Bacteria</taxon>
        <taxon>Pseudomonadati</taxon>
        <taxon>Pseudomonadota</taxon>
        <taxon>Gammaproteobacteria</taxon>
        <taxon>Alteromonadales</taxon>
        <taxon>Shewanellaceae</taxon>
        <taxon>Shewanella</taxon>
    </lineage>
</organism>
<dbReference type="Pfam" id="PF13520">
    <property type="entry name" value="AA_permease_2"/>
    <property type="match status" value="1"/>
</dbReference>
<feature type="transmembrane region" description="Helical" evidence="6">
    <location>
        <begin position="310"/>
        <end position="332"/>
    </location>
</feature>
<evidence type="ECO:0000256" key="2">
    <source>
        <dbReference type="ARBA" id="ARBA00022475"/>
    </source>
</evidence>
<dbReference type="InterPro" id="IPR002293">
    <property type="entry name" value="AA/rel_permease1"/>
</dbReference>
<feature type="transmembrane region" description="Helical" evidence="6">
    <location>
        <begin position="388"/>
        <end position="404"/>
    </location>
</feature>
<dbReference type="RefSeq" id="WP_207355082.1">
    <property type="nucleotide sequence ID" value="NZ_CP071503.1"/>
</dbReference>
<keyword evidence="4 6" id="KW-1133">Transmembrane helix</keyword>
<keyword evidence="5 6" id="KW-0472">Membrane</keyword>
<feature type="transmembrane region" description="Helical" evidence="6">
    <location>
        <begin position="36"/>
        <end position="62"/>
    </location>
</feature>
<feature type="transmembrane region" description="Helical" evidence="6">
    <location>
        <begin position="117"/>
        <end position="137"/>
    </location>
</feature>
<dbReference type="Gene3D" id="1.20.1740.10">
    <property type="entry name" value="Amino acid/polyamine transporter I"/>
    <property type="match status" value="1"/>
</dbReference>
<dbReference type="EMBL" id="CP071503">
    <property type="protein sequence ID" value="QSX33874.1"/>
    <property type="molecule type" value="Genomic_DNA"/>
</dbReference>
<feature type="transmembrane region" description="Helical" evidence="6">
    <location>
        <begin position="149"/>
        <end position="169"/>
    </location>
</feature>
<evidence type="ECO:0000313" key="8">
    <source>
        <dbReference type="Proteomes" id="UP000662770"/>
    </source>
</evidence>
<keyword evidence="3 6" id="KW-0812">Transmembrane</keyword>
<keyword evidence="8" id="KW-1185">Reference proteome</keyword>
<dbReference type="PANTHER" id="PTHR42770:SF13">
    <property type="entry name" value="L-METHIONINE_BRANCHED-CHAIN AMINO ACID EXPORTER YJEH"/>
    <property type="match status" value="1"/>
</dbReference>
<dbReference type="PIRSF" id="PIRSF006060">
    <property type="entry name" value="AA_transporter"/>
    <property type="match status" value="1"/>
</dbReference>
<evidence type="ECO:0000256" key="1">
    <source>
        <dbReference type="ARBA" id="ARBA00004651"/>
    </source>
</evidence>
<evidence type="ECO:0000256" key="6">
    <source>
        <dbReference type="SAM" id="Phobius"/>
    </source>
</evidence>
<sequence length="419" mass="44365">MTATSGTIGRWQGAGLMATTLLGTGVFILPQMTIDIAGAGALLAWGLLTLAIIPIALVFARLGSKYAHAAGPAYFVEQAFGRLLGRAIGLCFLLIVPIGAPAAILMTMQFINALVPISGWVEVSCELAVLLLLLVVNLRGIQVSAKAQLLLTLAMAAVVIAMCLSGIIHPALDGGLQRADVEIPTMLKAFGIAFWSFLGIEAMTHLSADFRRPAQDLVPAMMTGTVLVGAIYLACSWLLLQTDTDAPVAMMGAFDTLLGGYGAAVIGGLGIASGLATVNVYSASVARLLCSFSEQGILPGWFKQRNQYQVPVRALAIVLLVMAGVIVINYVADVSLEQLLSWANGVFVGIYLLSMLAALKLLDKSARPLALFSSTVCLLLAYSLGSAMIYAIVLLVVLLVLLWWQQRIKQRRAPTQHPC</sequence>
<reference evidence="7 8" key="1">
    <citation type="submission" date="2021-03" db="EMBL/GenBank/DDBJ databases">
        <title>Novel species identification of genus Shewanella.</title>
        <authorList>
            <person name="Liu G."/>
            <person name="Zhang Q."/>
        </authorList>
    </citation>
    <scope>NUCLEOTIDE SEQUENCE [LARGE SCALE GENOMIC DNA]</scope>
    <source>
        <strain evidence="7 8">FJAT-51800</strain>
    </source>
</reference>
<name>A0ABX7QRH9_9GAMM</name>
<feature type="transmembrane region" description="Helical" evidence="6">
    <location>
        <begin position="83"/>
        <end position="111"/>
    </location>
</feature>
<feature type="transmembrane region" description="Helical" evidence="6">
    <location>
        <begin position="260"/>
        <end position="289"/>
    </location>
</feature>
<protein>
    <submittedName>
        <fullName evidence="7">L-methionine/branched-chain amino acid transporter</fullName>
    </submittedName>
</protein>
<keyword evidence="2" id="KW-1003">Cell membrane</keyword>
<comment type="subcellular location">
    <subcellularLocation>
        <location evidence="1">Cell membrane</location>
        <topology evidence="1">Multi-pass membrane protein</topology>
    </subcellularLocation>
</comment>
<dbReference type="InterPro" id="IPR050367">
    <property type="entry name" value="APC_superfamily"/>
</dbReference>
<feature type="transmembrane region" description="Helical" evidence="6">
    <location>
        <begin position="338"/>
        <end position="359"/>
    </location>
</feature>
<evidence type="ECO:0000256" key="4">
    <source>
        <dbReference type="ARBA" id="ARBA00022989"/>
    </source>
</evidence>